<reference evidence="3 4" key="1">
    <citation type="journal article" date="2012" name="Eukaryot. Cell">
        <title>Genome sequence of the Trichosporon asahii environmental strain CBS 8904.</title>
        <authorList>
            <person name="Yang R.Y."/>
            <person name="Li H.T."/>
            <person name="Zhu H."/>
            <person name="Zhou G.P."/>
            <person name="Wang M."/>
            <person name="Wang L."/>
        </authorList>
    </citation>
    <scope>NUCLEOTIDE SEQUENCE [LARGE SCALE GENOMIC DNA]</scope>
    <source>
        <strain evidence="3 4">CBS 8904</strain>
    </source>
</reference>
<dbReference type="Proteomes" id="UP000006757">
    <property type="component" value="Unassembled WGS sequence"/>
</dbReference>
<comment type="caution">
    <text evidence="3">The sequence shown here is derived from an EMBL/GenBank/DDBJ whole genome shotgun (WGS) entry which is preliminary data.</text>
</comment>
<dbReference type="AlphaFoldDB" id="K1VIH0"/>
<dbReference type="InParanoid" id="K1VIH0"/>
<gene>
    <name evidence="3" type="ORF">A1Q2_06685</name>
</gene>
<organism evidence="3 4">
    <name type="scientific">Trichosporon asahii var. asahii (strain CBS 8904)</name>
    <name type="common">Yeast</name>
    <dbReference type="NCBI Taxonomy" id="1220162"/>
    <lineage>
        <taxon>Eukaryota</taxon>
        <taxon>Fungi</taxon>
        <taxon>Dikarya</taxon>
        <taxon>Basidiomycota</taxon>
        <taxon>Agaricomycotina</taxon>
        <taxon>Tremellomycetes</taxon>
        <taxon>Trichosporonales</taxon>
        <taxon>Trichosporonaceae</taxon>
        <taxon>Trichosporon</taxon>
    </lineage>
</organism>
<proteinExistence type="predicted"/>
<evidence type="ECO:0000256" key="1">
    <source>
        <dbReference type="SAM" id="Coils"/>
    </source>
</evidence>
<feature type="coiled-coil region" evidence="1">
    <location>
        <begin position="258"/>
        <end position="299"/>
    </location>
</feature>
<protein>
    <submittedName>
        <fullName evidence="3">Uncharacterized protein</fullName>
    </submittedName>
</protein>
<dbReference type="HOGENOM" id="CLU_486785_0_0_1"/>
<evidence type="ECO:0000256" key="2">
    <source>
        <dbReference type="SAM" id="MobiDB-lite"/>
    </source>
</evidence>
<accession>K1VIH0</accession>
<evidence type="ECO:0000313" key="4">
    <source>
        <dbReference type="Proteomes" id="UP000006757"/>
    </source>
</evidence>
<sequence>MSPYNDNNDKSTPASPPAMATHGNAECDRPLTPRASTATPAVSDPACVSPLDRVTVQDLITGVVNSMASVIRDSEARTAALVAEAVANSRAEAEARSALFIEETVAARVAEIAKSLPNHKEDTVNAYQLQTAVSEAEQRMQSALAAQCAKVNDVVREETRQIMARDRDLLVEDCSALSARVDVLTSITDDSQGHLRALQVSLGDMRSQMNDLQSSLGAIQQRQGILEARQMTLLRDHGVLKTDLSSLKADQNSKKADIKAIKSRQEACEQQLQGFESRLRSQKKDMVEVQKAQKRLDNQPGMGSIKLKELTTAQEVIQGKHEDMVKTQLELRESLDAVEERGADFDTAIASFKTQLIDMKGSYSALRQQHALLKEEVLRLKLFRVPLSQQSPWGRAPDGDSLETLLKNESRLESGFSKMVKRLDKRLLALENVGAPGISPTLDARLAQLGAEIESVRNSKEKLELAFRKDVRKQQKSLTVIDNRIDTQDSLAWKIQVKLKALALAVAHDMDLDDFSADDYPDLLTESRRLARFSRDPHVSIEATTHARWLATEIEQRRSG</sequence>
<feature type="compositionally biased region" description="Polar residues" evidence="2">
    <location>
        <begin position="1"/>
        <end position="13"/>
    </location>
</feature>
<name>K1VIH0_TRIAC</name>
<keyword evidence="4" id="KW-1185">Reference proteome</keyword>
<dbReference type="EMBL" id="AMBO01000378">
    <property type="protein sequence ID" value="EKC98931.1"/>
    <property type="molecule type" value="Genomic_DNA"/>
</dbReference>
<feature type="region of interest" description="Disordered" evidence="2">
    <location>
        <begin position="1"/>
        <end position="43"/>
    </location>
</feature>
<evidence type="ECO:0000313" key="3">
    <source>
        <dbReference type="EMBL" id="EKC98931.1"/>
    </source>
</evidence>
<keyword evidence="1" id="KW-0175">Coiled coil</keyword>
<dbReference type="SUPFAM" id="SSF57997">
    <property type="entry name" value="Tropomyosin"/>
    <property type="match status" value="1"/>
</dbReference>